<accession>A0A7Y8GWK6</accession>
<keyword evidence="2" id="KW-1185">Reference proteome</keyword>
<evidence type="ECO:0000313" key="1">
    <source>
        <dbReference type="EMBL" id="NWF45422.1"/>
    </source>
</evidence>
<sequence>MSNTLNRGDTVYNQHGQEAILVASSCGEHLVRPIFEDDDGSHEGDVETWRTVFRTPPAPKLDAETAAAEKRLHDLNVQVSAIRDQINEFNKSEKDRLARIKQHGALELLDRYLAGEITHYVAVKEYGFGVEIIPVSDTLESYPSNNGYGLLTLHPFMGWNKQIKWSIYYNKKWESRYTNDRTERVFPCCGEEDAKAKAVAIILAEIAAQMAKDDKDRRNTSELIKFAKAHGVEVPQELIDSVAAARVAMVEREIAEKSKQIEALKQQLAATA</sequence>
<comment type="caution">
    <text evidence="1">The sequence shown here is derived from an EMBL/GenBank/DDBJ whole genome shotgun (WGS) entry which is preliminary data.</text>
</comment>
<dbReference type="AlphaFoldDB" id="A0A7Y8GWK6"/>
<evidence type="ECO:0000313" key="2">
    <source>
        <dbReference type="Proteomes" id="UP000545507"/>
    </source>
</evidence>
<organism evidence="1 2">
    <name type="scientific">Hydrogenophaga aromaticivorans</name>
    <dbReference type="NCBI Taxonomy" id="2610898"/>
    <lineage>
        <taxon>Bacteria</taxon>
        <taxon>Pseudomonadati</taxon>
        <taxon>Pseudomonadota</taxon>
        <taxon>Betaproteobacteria</taxon>
        <taxon>Burkholderiales</taxon>
        <taxon>Comamonadaceae</taxon>
        <taxon>Hydrogenophaga</taxon>
    </lineage>
</organism>
<proteinExistence type="predicted"/>
<dbReference type="RefSeq" id="WP_177135271.1">
    <property type="nucleotide sequence ID" value="NZ_VYGV01000006.1"/>
</dbReference>
<protein>
    <submittedName>
        <fullName evidence="1">Uncharacterized protein</fullName>
    </submittedName>
</protein>
<reference evidence="1 2" key="1">
    <citation type="submission" date="2019-09" db="EMBL/GenBank/DDBJ databases">
        <title>Hydrogenophaga aromatica sp. nov., isolated from a para-xylene-degrading enrichment culture.</title>
        <authorList>
            <person name="Tancsics A."/>
            <person name="Banerjee S."/>
        </authorList>
    </citation>
    <scope>NUCLEOTIDE SEQUENCE [LARGE SCALE GENOMIC DNA]</scope>
    <source>
        <strain evidence="1 2">D2P1</strain>
    </source>
</reference>
<name>A0A7Y8GWK6_9BURK</name>
<gene>
    <name evidence="1" type="ORF">F3K02_09200</name>
</gene>
<dbReference type="Proteomes" id="UP000545507">
    <property type="component" value="Unassembled WGS sequence"/>
</dbReference>
<dbReference type="EMBL" id="VYGV01000006">
    <property type="protein sequence ID" value="NWF45422.1"/>
    <property type="molecule type" value="Genomic_DNA"/>
</dbReference>